<dbReference type="PANTHER" id="PTHR43289">
    <property type="entry name" value="MITOGEN-ACTIVATED PROTEIN KINASE KINASE KINASE 20-RELATED"/>
    <property type="match status" value="1"/>
</dbReference>
<dbReference type="InterPro" id="IPR017441">
    <property type="entry name" value="Protein_kinase_ATP_BS"/>
</dbReference>
<gene>
    <name evidence="8" type="ORF">LVJ94_06180</name>
</gene>
<evidence type="ECO:0000256" key="1">
    <source>
        <dbReference type="ARBA" id="ARBA00022679"/>
    </source>
</evidence>
<reference evidence="8" key="1">
    <citation type="submission" date="2021-12" db="EMBL/GenBank/DDBJ databases">
        <title>Discovery of the Pendulisporaceae a myxobacterial family with distinct sporulation behavior and unique specialized metabolism.</title>
        <authorList>
            <person name="Garcia R."/>
            <person name="Popoff A."/>
            <person name="Bader C.D."/>
            <person name="Loehr J."/>
            <person name="Walesch S."/>
            <person name="Walt C."/>
            <person name="Boldt J."/>
            <person name="Bunk B."/>
            <person name="Haeckl F.J.F.P.J."/>
            <person name="Gunesch A.P."/>
            <person name="Birkelbach J."/>
            <person name="Nuebel U."/>
            <person name="Pietschmann T."/>
            <person name="Bach T."/>
            <person name="Mueller R."/>
        </authorList>
    </citation>
    <scope>NUCLEOTIDE SEQUENCE</scope>
    <source>
        <strain evidence="8">MSr11367</strain>
    </source>
</reference>
<dbReference type="PANTHER" id="PTHR43289:SF6">
    <property type="entry name" value="SERINE_THREONINE-PROTEIN KINASE NEKL-3"/>
    <property type="match status" value="1"/>
</dbReference>
<keyword evidence="4 5" id="KW-0067">ATP-binding</keyword>
<sequence length="542" mass="58725">MDEPFDSDREPPMDGRHLVIGELGRGGMARVHLAALRGPSGFHKLVVLKSLRRYLSSDPEFQAMFLNEARLAARLNHPNVVQTYEVNEEGGVPIIIMEYLDGQPLSQILSRARKRGVRMPVAMHLQVLADTLAGLHHAHELEDFDGQKLDLVHRDVSPQNVFITFDGCVKILDFGIAKAMAAQGMETQAGKLKGKIRYMAPEQVLGKVDRRADIFSVGVMLWEACTGEPLWKGESDVRIMHKLVDGTIPPPHTQKANISQSLERICMKALAPHPDDRYATAADCANALDDELRRTNAHIRPCEIGAFVSELFSDVRAARKAAIEAQLGKLATLSSGHYRLLQPIPLSPSGGSTPMMHVESTSVTRPPKRRALIGFALLGAAAAATLAAPRLVHLAQHLEPVEAHARAAPSATNVPDSPAPAPPIEVTIELASPTPGVALFLDNERLPTNPFVRKVTADGAVHEFRARARGYHPDAVQITFDANAKVTLALEKMPLSTPVRPPSAPPPAAAPNSAASASKPPSCGAPYYVDDRGIKRIRPECL</sequence>
<dbReference type="Proteomes" id="UP001374803">
    <property type="component" value="Chromosome"/>
</dbReference>
<dbReference type="InterPro" id="IPR000719">
    <property type="entry name" value="Prot_kinase_dom"/>
</dbReference>
<feature type="binding site" evidence="5">
    <location>
        <position position="49"/>
    </location>
    <ligand>
        <name>ATP</name>
        <dbReference type="ChEBI" id="CHEBI:30616"/>
    </ligand>
</feature>
<keyword evidence="2 5" id="KW-0547">Nucleotide-binding</keyword>
<evidence type="ECO:0000256" key="4">
    <source>
        <dbReference type="ARBA" id="ARBA00022840"/>
    </source>
</evidence>
<evidence type="ECO:0000313" key="8">
    <source>
        <dbReference type="EMBL" id="WXB06820.1"/>
    </source>
</evidence>
<dbReference type="Gene3D" id="3.30.200.20">
    <property type="entry name" value="Phosphorylase Kinase, domain 1"/>
    <property type="match status" value="1"/>
</dbReference>
<dbReference type="CDD" id="cd14014">
    <property type="entry name" value="STKc_PknB_like"/>
    <property type="match status" value="1"/>
</dbReference>
<feature type="compositionally biased region" description="Low complexity" evidence="6">
    <location>
        <begin position="510"/>
        <end position="526"/>
    </location>
</feature>
<keyword evidence="3 8" id="KW-0418">Kinase</keyword>
<keyword evidence="9" id="KW-1185">Reference proteome</keyword>
<evidence type="ECO:0000256" key="3">
    <source>
        <dbReference type="ARBA" id="ARBA00022777"/>
    </source>
</evidence>
<dbReference type="InterPro" id="IPR011009">
    <property type="entry name" value="Kinase-like_dom_sf"/>
</dbReference>
<keyword evidence="1" id="KW-0808">Transferase</keyword>
<evidence type="ECO:0000313" key="9">
    <source>
        <dbReference type="Proteomes" id="UP001374803"/>
    </source>
</evidence>
<proteinExistence type="predicted"/>
<feature type="region of interest" description="Disordered" evidence="6">
    <location>
        <begin position="495"/>
        <end position="529"/>
    </location>
</feature>
<evidence type="ECO:0000259" key="7">
    <source>
        <dbReference type="PROSITE" id="PS50011"/>
    </source>
</evidence>
<dbReference type="Pfam" id="PF00069">
    <property type="entry name" value="Pkinase"/>
    <property type="match status" value="1"/>
</dbReference>
<feature type="domain" description="Protein kinase" evidence="7">
    <location>
        <begin position="17"/>
        <end position="292"/>
    </location>
</feature>
<dbReference type="PROSITE" id="PS50011">
    <property type="entry name" value="PROTEIN_KINASE_DOM"/>
    <property type="match status" value="1"/>
</dbReference>
<evidence type="ECO:0000256" key="2">
    <source>
        <dbReference type="ARBA" id="ARBA00022741"/>
    </source>
</evidence>
<dbReference type="InterPro" id="IPR008266">
    <property type="entry name" value="Tyr_kinase_AS"/>
</dbReference>
<dbReference type="EMBL" id="CP089983">
    <property type="protein sequence ID" value="WXB06820.1"/>
    <property type="molecule type" value="Genomic_DNA"/>
</dbReference>
<organism evidence="8 9">
    <name type="scientific">Pendulispora rubella</name>
    <dbReference type="NCBI Taxonomy" id="2741070"/>
    <lineage>
        <taxon>Bacteria</taxon>
        <taxon>Pseudomonadati</taxon>
        <taxon>Myxococcota</taxon>
        <taxon>Myxococcia</taxon>
        <taxon>Myxococcales</taxon>
        <taxon>Sorangiineae</taxon>
        <taxon>Pendulisporaceae</taxon>
        <taxon>Pendulispora</taxon>
    </lineage>
</organism>
<name>A0ABZ2L923_9BACT</name>
<dbReference type="PROSITE" id="PS00109">
    <property type="entry name" value="PROTEIN_KINASE_TYR"/>
    <property type="match status" value="1"/>
</dbReference>
<dbReference type="Gene3D" id="1.10.510.10">
    <property type="entry name" value="Transferase(Phosphotransferase) domain 1"/>
    <property type="match status" value="1"/>
</dbReference>
<dbReference type="SUPFAM" id="SSF56112">
    <property type="entry name" value="Protein kinase-like (PK-like)"/>
    <property type="match status" value="1"/>
</dbReference>
<feature type="compositionally biased region" description="Pro residues" evidence="6">
    <location>
        <begin position="499"/>
        <end position="509"/>
    </location>
</feature>
<dbReference type="RefSeq" id="WP_394836478.1">
    <property type="nucleotide sequence ID" value="NZ_CP089929.1"/>
</dbReference>
<dbReference type="GO" id="GO:0004674">
    <property type="term" value="F:protein serine/threonine kinase activity"/>
    <property type="evidence" value="ECO:0007669"/>
    <property type="project" value="UniProtKB-KW"/>
</dbReference>
<evidence type="ECO:0000256" key="5">
    <source>
        <dbReference type="PROSITE-ProRule" id="PRU10141"/>
    </source>
</evidence>
<accession>A0ABZ2L923</accession>
<keyword evidence="8" id="KW-0723">Serine/threonine-protein kinase</keyword>
<dbReference type="PROSITE" id="PS00107">
    <property type="entry name" value="PROTEIN_KINASE_ATP"/>
    <property type="match status" value="1"/>
</dbReference>
<protein>
    <submittedName>
        <fullName evidence="8">Serine/threonine protein kinase</fullName>
    </submittedName>
</protein>
<evidence type="ECO:0000256" key="6">
    <source>
        <dbReference type="SAM" id="MobiDB-lite"/>
    </source>
</evidence>